<keyword evidence="1" id="KW-0812">Transmembrane</keyword>
<name>A0A9W4JFX4_9EURO</name>
<organism evidence="2 3">
    <name type="scientific">Penicillium salamii</name>
    <dbReference type="NCBI Taxonomy" id="1612424"/>
    <lineage>
        <taxon>Eukaryota</taxon>
        <taxon>Fungi</taxon>
        <taxon>Dikarya</taxon>
        <taxon>Ascomycota</taxon>
        <taxon>Pezizomycotina</taxon>
        <taxon>Eurotiomycetes</taxon>
        <taxon>Eurotiomycetidae</taxon>
        <taxon>Eurotiales</taxon>
        <taxon>Aspergillaceae</taxon>
        <taxon>Penicillium</taxon>
    </lineage>
</organism>
<sequence>MSSITGALVRRGTEAAFGTFQEKKPDQPNGGLVALFAMTVLVLGLAFWSVEYTYGMVVATLAAVEDTNPDIYVRITSNPDPTKPNDEEAELAVPNAQPITNKLRTTVKHLRARAGFWSRFRGAGMFLAYTGMNGFLFALVPVNETSFVYQFIIQSFVGVALATWQMAWVHIVITEPSPKRFWQRIPSYKTWIKIAPAAALENVLISAAFFLPMALAKLFGWLEPTASDDVPPMIALYRFMGATIIPAILSFMISMPARVIFIRVAASMLPEEDETIVPFDRSFGGKVSPAITGGSGKIGLMDAWTTFDWSARVRFAKVIGKTFAIQVALVVLASLVLGGQVILMFKTAKPAGSDAPGYQISYES</sequence>
<evidence type="ECO:0000256" key="1">
    <source>
        <dbReference type="SAM" id="Phobius"/>
    </source>
</evidence>
<keyword evidence="1" id="KW-0472">Membrane</keyword>
<keyword evidence="1" id="KW-1133">Transmembrane helix</keyword>
<dbReference type="AlphaFoldDB" id="A0A9W4JFX4"/>
<feature type="transmembrane region" description="Helical" evidence="1">
    <location>
        <begin position="30"/>
        <end position="50"/>
    </location>
</feature>
<dbReference type="Proteomes" id="UP001152646">
    <property type="component" value="Unassembled WGS sequence"/>
</dbReference>
<accession>A0A9W4JFX4</accession>
<feature type="transmembrane region" description="Helical" evidence="1">
    <location>
        <begin position="123"/>
        <end position="142"/>
    </location>
</feature>
<feature type="transmembrane region" description="Helical" evidence="1">
    <location>
        <begin position="235"/>
        <end position="253"/>
    </location>
</feature>
<evidence type="ECO:0000313" key="2">
    <source>
        <dbReference type="EMBL" id="CAG8397230.1"/>
    </source>
</evidence>
<feature type="transmembrane region" description="Helical" evidence="1">
    <location>
        <begin position="323"/>
        <end position="345"/>
    </location>
</feature>
<protein>
    <submittedName>
        <fullName evidence="2">Uncharacterized protein</fullName>
    </submittedName>
</protein>
<feature type="transmembrane region" description="Helical" evidence="1">
    <location>
        <begin position="148"/>
        <end position="173"/>
    </location>
</feature>
<reference evidence="2" key="1">
    <citation type="submission" date="2021-07" db="EMBL/GenBank/DDBJ databases">
        <authorList>
            <person name="Branca A.L. A."/>
        </authorList>
    </citation>
    <scope>NUCLEOTIDE SEQUENCE</scope>
</reference>
<proteinExistence type="predicted"/>
<gene>
    <name evidence="2" type="ORF">PSALAMII_LOCUS7715</name>
</gene>
<comment type="caution">
    <text evidence="2">The sequence shown here is derived from an EMBL/GenBank/DDBJ whole genome shotgun (WGS) entry which is preliminary data.</text>
</comment>
<dbReference type="EMBL" id="CAJVPA010000201">
    <property type="protein sequence ID" value="CAG8397230.1"/>
    <property type="molecule type" value="Genomic_DNA"/>
</dbReference>
<dbReference type="OrthoDB" id="2896006at2759"/>
<feature type="transmembrane region" description="Helical" evidence="1">
    <location>
        <begin position="194"/>
        <end position="215"/>
    </location>
</feature>
<evidence type="ECO:0000313" key="3">
    <source>
        <dbReference type="Proteomes" id="UP001152646"/>
    </source>
</evidence>